<dbReference type="InterPro" id="IPR006407">
    <property type="entry name" value="GlgB"/>
</dbReference>
<dbReference type="SUPFAM" id="SSF81296">
    <property type="entry name" value="E set domains"/>
    <property type="match status" value="2"/>
</dbReference>
<dbReference type="GO" id="GO:0043169">
    <property type="term" value="F:cation binding"/>
    <property type="evidence" value="ECO:0007669"/>
    <property type="project" value="InterPro"/>
</dbReference>
<dbReference type="InterPro" id="IPR006047">
    <property type="entry name" value="GH13_cat_dom"/>
</dbReference>
<keyword evidence="6 10" id="KW-0328">Glycosyltransferase</keyword>
<dbReference type="Pfam" id="PF00128">
    <property type="entry name" value="Alpha-amylase"/>
    <property type="match status" value="2"/>
</dbReference>
<comment type="catalytic activity">
    <reaction evidence="1 10">
        <text>Transfers a segment of a (1-&gt;4)-alpha-D-glucan chain to a primary hydroxy group in a similar glucan chain.</text>
        <dbReference type="EC" id="2.4.1.18"/>
    </reaction>
</comment>
<dbReference type="FunFam" id="2.60.40.1180:FF:000002">
    <property type="entry name" value="1,4-alpha-glucan branching enzyme GlgB"/>
    <property type="match status" value="1"/>
</dbReference>
<dbReference type="InterPro" id="IPR054169">
    <property type="entry name" value="GlgB_N"/>
</dbReference>
<dbReference type="NCBIfam" id="NF003811">
    <property type="entry name" value="PRK05402.1"/>
    <property type="match status" value="1"/>
</dbReference>
<dbReference type="EMBL" id="PDOB01000014">
    <property type="protein sequence ID" value="PIL39827.1"/>
    <property type="molecule type" value="Genomic_DNA"/>
</dbReference>
<dbReference type="Pfam" id="PF22019">
    <property type="entry name" value="GlgB_N"/>
    <property type="match status" value="1"/>
</dbReference>
<dbReference type="CDD" id="cd02855">
    <property type="entry name" value="E_set_GBE_prok_N"/>
    <property type="match status" value="1"/>
</dbReference>
<sequence length="730" mass="81894">MQGDHGDPFAVLGMHRHNGALVVRALLPGAASVAVIDAKSGCRLASLDQIDGSDVFCAVIARRKTPFAYRLRVDWGSHQQHQQQHQDIDDPYRFAPILGDMDLWLLAEGTHYRPYEKLGAHLAHIDGVAGVSFAVWAPNARRVSVVGSFNNWDGRRHMMRWRGASGIWEIFLPQLAIGDLYKLEIKTLDGELLLKADPFALRAELRPDTASVVQALMPVQPSNPARRLANSLGAPVCIYEVHLGSWRRVPEQGNRWLTYRELAAQLVPYVKDLGFTHIELLPISEHPFDGSWGYQPVGLYAPTSRFGSPDDFRYFVETAHASGIGVLLDWVPGHFPSDAHGLAKFDGSCLYEHADLREGFHPDWNTLIYNYGRKEVLNYLVGNALYWIERFGIDGLRVDAVASMLYRDYSRKEGEWIPNQFGGRENLEAIAFLRRLNEVVCAERPEAITMAEESTSFPNVSRPLETGGLGFHYKWNLGWMNDTLKYMQQDPLKRKHHHDNITFGLAYAFSENFVLPLSHDEVVHGKGSILARMPGDEWQRFANLRAYYGFMWGHPGKKLLFMGCEFGQASEWDADSSLDWHLLKQPLHQGVQRLVRDLNAVNRHYRALHQCDFEQRGFEWITHEDRENSVLSFIRHAGAGANGANGANGTNGDTVLVLCNFTPVIRHDYRIGVAQAGCYREIINTDATIYGGSGVGNGVLRTEPIAAHGRACSLSLSLPPLATLMLTLVP</sequence>
<name>A0A2G8T182_9BURK</name>
<dbReference type="FunFam" id="3.20.20.80:FF:000003">
    <property type="entry name" value="1,4-alpha-glucan branching enzyme GlgB"/>
    <property type="match status" value="1"/>
</dbReference>
<dbReference type="PANTHER" id="PTHR43651">
    <property type="entry name" value="1,4-ALPHA-GLUCAN-BRANCHING ENZYME"/>
    <property type="match status" value="1"/>
</dbReference>
<dbReference type="InterPro" id="IPR044143">
    <property type="entry name" value="GlgB_N_E_set_prok"/>
</dbReference>
<keyword evidence="7 10" id="KW-0808">Transferase</keyword>
<proteinExistence type="inferred from homology"/>
<keyword evidence="14" id="KW-1185">Reference proteome</keyword>
<dbReference type="SUPFAM" id="SSF51445">
    <property type="entry name" value="(Trans)glycosidases"/>
    <property type="match status" value="1"/>
</dbReference>
<evidence type="ECO:0000256" key="2">
    <source>
        <dbReference type="ARBA" id="ARBA00002953"/>
    </source>
</evidence>
<dbReference type="EC" id="2.4.1.18" evidence="10"/>
<comment type="similarity">
    <text evidence="4 10">Belongs to the glycosyl hydrolase 13 family. GlgB subfamily.</text>
</comment>
<evidence type="ECO:0000256" key="9">
    <source>
        <dbReference type="ARBA" id="ARBA00023277"/>
    </source>
</evidence>
<dbReference type="GO" id="GO:0003844">
    <property type="term" value="F:1,4-alpha-glucan branching enzyme activity"/>
    <property type="evidence" value="ECO:0007669"/>
    <property type="project" value="UniProtKB-UniRule"/>
</dbReference>
<comment type="caution">
    <text evidence="13">The sequence shown here is derived from an EMBL/GenBank/DDBJ whole genome shotgun (WGS) entry which is preliminary data.</text>
</comment>
<keyword evidence="5 10" id="KW-0321">Glycogen metabolism</keyword>
<dbReference type="OrthoDB" id="9805159at2"/>
<dbReference type="SMART" id="SM00642">
    <property type="entry name" value="Aamy"/>
    <property type="match status" value="1"/>
</dbReference>
<evidence type="ECO:0000256" key="5">
    <source>
        <dbReference type="ARBA" id="ARBA00022600"/>
    </source>
</evidence>
<gene>
    <name evidence="10" type="primary">glgB</name>
    <name evidence="13" type="ORF">CR103_10850</name>
</gene>
<comment type="function">
    <text evidence="2 10">Catalyzes the formation of the alpha-1,6-glucosidic linkages in glycogen by scission of a 1,4-alpha-linked oligosaccharide from growing alpha-1,4-glucan chains and the subsequent attachment of the oligosaccharide to the alpha-1,6 position.</text>
</comment>
<comment type="subunit">
    <text evidence="10">Monomer.</text>
</comment>
<dbReference type="GO" id="GO:0005829">
    <property type="term" value="C:cytosol"/>
    <property type="evidence" value="ECO:0007669"/>
    <property type="project" value="TreeGrafter"/>
</dbReference>
<feature type="active site" description="Proton donor" evidence="10 11">
    <location>
        <position position="452"/>
    </location>
</feature>
<evidence type="ECO:0000256" key="1">
    <source>
        <dbReference type="ARBA" id="ARBA00000826"/>
    </source>
</evidence>
<dbReference type="PANTHER" id="PTHR43651:SF3">
    <property type="entry name" value="1,4-ALPHA-GLUCAN-BRANCHING ENZYME"/>
    <property type="match status" value="1"/>
</dbReference>
<protein>
    <recommendedName>
        <fullName evidence="10">1,4-alpha-glucan branching enzyme GlgB</fullName>
        <ecNumber evidence="10">2.4.1.18</ecNumber>
    </recommendedName>
    <alternativeName>
        <fullName evidence="10">1,4-alpha-D-glucan:1,4-alpha-D-glucan 6-glucosyl-transferase</fullName>
    </alternativeName>
    <alternativeName>
        <fullName evidence="10">Alpha-(1-&gt;4)-glucan branching enzyme</fullName>
    </alternativeName>
    <alternativeName>
        <fullName evidence="10">Glycogen branching enzyme</fullName>
        <shortName evidence="10">BE</shortName>
    </alternativeName>
</protein>
<evidence type="ECO:0000256" key="6">
    <source>
        <dbReference type="ARBA" id="ARBA00022676"/>
    </source>
</evidence>
<keyword evidence="8 10" id="KW-0320">Glycogen biosynthesis</keyword>
<dbReference type="Pfam" id="PF02922">
    <property type="entry name" value="CBM_48"/>
    <property type="match status" value="1"/>
</dbReference>
<evidence type="ECO:0000256" key="10">
    <source>
        <dbReference type="HAMAP-Rule" id="MF_00685"/>
    </source>
</evidence>
<dbReference type="Proteomes" id="UP000228593">
    <property type="component" value="Unassembled WGS sequence"/>
</dbReference>
<dbReference type="HAMAP" id="MF_00685">
    <property type="entry name" value="GlgB"/>
    <property type="match status" value="1"/>
</dbReference>
<dbReference type="InterPro" id="IPR006048">
    <property type="entry name" value="A-amylase/branching_C"/>
</dbReference>
<dbReference type="PIRSF" id="PIRSF000463">
    <property type="entry name" value="GlgB"/>
    <property type="match status" value="1"/>
</dbReference>
<dbReference type="CDD" id="cd11322">
    <property type="entry name" value="AmyAc_Glg_BE"/>
    <property type="match status" value="1"/>
</dbReference>
<feature type="domain" description="Glycosyl hydrolase family 13 catalytic" evidence="12">
    <location>
        <begin position="240"/>
        <end position="598"/>
    </location>
</feature>
<dbReference type="UniPathway" id="UPA00164"/>
<evidence type="ECO:0000313" key="13">
    <source>
        <dbReference type="EMBL" id="PIL39827.1"/>
    </source>
</evidence>
<feature type="active site" description="Nucleophile" evidence="10 11">
    <location>
        <position position="399"/>
    </location>
</feature>
<dbReference type="InterPro" id="IPR017853">
    <property type="entry name" value="GH"/>
</dbReference>
<dbReference type="AlphaFoldDB" id="A0A2G8T182"/>
<dbReference type="InterPro" id="IPR014756">
    <property type="entry name" value="Ig_E-set"/>
</dbReference>
<keyword evidence="9 10" id="KW-0119">Carbohydrate metabolism</keyword>
<dbReference type="SUPFAM" id="SSF51011">
    <property type="entry name" value="Glycosyl hydrolase domain"/>
    <property type="match status" value="1"/>
</dbReference>
<reference evidence="13 14" key="1">
    <citation type="submission" date="2017-10" db="EMBL/GenBank/DDBJ databases">
        <title>Massilia psychrophilum sp. nov., a novel purple-pigmented bacterium isolated from Tianshan glacier, Xinjiang Municipality, China.</title>
        <authorList>
            <person name="Wang H."/>
        </authorList>
    </citation>
    <scope>NUCLEOTIDE SEQUENCE [LARGE SCALE GENOMIC DNA]</scope>
    <source>
        <strain evidence="13 14">JCM 30813</strain>
    </source>
</reference>
<dbReference type="NCBIfam" id="NF008967">
    <property type="entry name" value="PRK12313.1"/>
    <property type="match status" value="1"/>
</dbReference>
<evidence type="ECO:0000256" key="11">
    <source>
        <dbReference type="PIRSR" id="PIRSR000463-1"/>
    </source>
</evidence>
<dbReference type="FunFam" id="2.60.40.10:FF:000169">
    <property type="entry name" value="1,4-alpha-glucan branching enzyme GlgB"/>
    <property type="match status" value="1"/>
</dbReference>
<dbReference type="InterPro" id="IPR037439">
    <property type="entry name" value="Branching_enzy"/>
</dbReference>
<dbReference type="InterPro" id="IPR013780">
    <property type="entry name" value="Glyco_hydro_b"/>
</dbReference>
<dbReference type="InterPro" id="IPR004193">
    <property type="entry name" value="Glyco_hydro_13_N"/>
</dbReference>
<evidence type="ECO:0000256" key="7">
    <source>
        <dbReference type="ARBA" id="ARBA00022679"/>
    </source>
</evidence>
<dbReference type="GO" id="GO:0004553">
    <property type="term" value="F:hydrolase activity, hydrolyzing O-glycosyl compounds"/>
    <property type="evidence" value="ECO:0007669"/>
    <property type="project" value="InterPro"/>
</dbReference>
<evidence type="ECO:0000259" key="12">
    <source>
        <dbReference type="SMART" id="SM00642"/>
    </source>
</evidence>
<dbReference type="Gene3D" id="3.20.20.80">
    <property type="entry name" value="Glycosidases"/>
    <property type="match status" value="1"/>
</dbReference>
<dbReference type="Pfam" id="PF02806">
    <property type="entry name" value="Alpha-amylase_C"/>
    <property type="match status" value="1"/>
</dbReference>
<dbReference type="Gene3D" id="2.60.40.1180">
    <property type="entry name" value="Golgi alpha-mannosidase II"/>
    <property type="match status" value="1"/>
</dbReference>
<organism evidence="13 14">
    <name type="scientific">Massilia psychrophila</name>
    <dbReference type="NCBI Taxonomy" id="1603353"/>
    <lineage>
        <taxon>Bacteria</taxon>
        <taxon>Pseudomonadati</taxon>
        <taxon>Pseudomonadota</taxon>
        <taxon>Betaproteobacteria</taxon>
        <taxon>Burkholderiales</taxon>
        <taxon>Oxalobacteraceae</taxon>
        <taxon>Telluria group</taxon>
        <taxon>Massilia</taxon>
    </lineage>
</organism>
<evidence type="ECO:0000313" key="14">
    <source>
        <dbReference type="Proteomes" id="UP000228593"/>
    </source>
</evidence>
<dbReference type="NCBIfam" id="TIGR01515">
    <property type="entry name" value="branching_enzym"/>
    <property type="match status" value="1"/>
</dbReference>
<comment type="pathway">
    <text evidence="3 10">Glycan biosynthesis; glycogen biosynthesis.</text>
</comment>
<evidence type="ECO:0000256" key="3">
    <source>
        <dbReference type="ARBA" id="ARBA00004964"/>
    </source>
</evidence>
<evidence type="ECO:0000256" key="8">
    <source>
        <dbReference type="ARBA" id="ARBA00023056"/>
    </source>
</evidence>
<accession>A0A2G8T182</accession>
<dbReference type="Gene3D" id="2.60.40.10">
    <property type="entry name" value="Immunoglobulins"/>
    <property type="match status" value="1"/>
</dbReference>
<dbReference type="InterPro" id="IPR013783">
    <property type="entry name" value="Ig-like_fold"/>
</dbReference>
<evidence type="ECO:0000256" key="4">
    <source>
        <dbReference type="ARBA" id="ARBA00009000"/>
    </source>
</evidence>
<dbReference type="GO" id="GO:0005978">
    <property type="term" value="P:glycogen biosynthetic process"/>
    <property type="evidence" value="ECO:0007669"/>
    <property type="project" value="UniProtKB-UniRule"/>
</dbReference>